<evidence type="ECO:0000313" key="3">
    <source>
        <dbReference type="Proteomes" id="UP000201613"/>
    </source>
</evidence>
<dbReference type="AlphaFoldDB" id="A0A238LDX9"/>
<gene>
    <name evidence="2" type="ORF">LOM8899_01932</name>
</gene>
<keyword evidence="1" id="KW-0732">Signal</keyword>
<evidence type="ECO:0008006" key="4">
    <source>
        <dbReference type="Google" id="ProtNLM"/>
    </source>
</evidence>
<protein>
    <recommendedName>
        <fullName evidence="4">Lipoprotein</fullName>
    </recommendedName>
</protein>
<proteinExistence type="predicted"/>
<dbReference type="Proteomes" id="UP000201613">
    <property type="component" value="Unassembled WGS sequence"/>
</dbReference>
<accession>A0A238LDX9</accession>
<keyword evidence="3" id="KW-1185">Reference proteome</keyword>
<feature type="signal peptide" evidence="1">
    <location>
        <begin position="1"/>
        <end position="30"/>
    </location>
</feature>
<dbReference type="RefSeq" id="WP_093991988.1">
    <property type="nucleotide sequence ID" value="NZ_FXZK01000003.1"/>
</dbReference>
<organism evidence="2 3">
    <name type="scientific">Flavimaricola marinus</name>
    <dbReference type="NCBI Taxonomy" id="1819565"/>
    <lineage>
        <taxon>Bacteria</taxon>
        <taxon>Pseudomonadati</taxon>
        <taxon>Pseudomonadota</taxon>
        <taxon>Alphaproteobacteria</taxon>
        <taxon>Rhodobacterales</taxon>
        <taxon>Paracoccaceae</taxon>
        <taxon>Flavimaricola</taxon>
    </lineage>
</organism>
<sequence>MFARRSFQRLTLVALLLAFQLSGCKPGIFAPVPYQIEVEEEPFDVRRYGFLSRGGFIEYAPVNVRRPTQLGLGLEERALAERVLAAYCNWFGFGVAPPAATYWTEDGTWHFAQGCVRPV</sequence>
<name>A0A238LDX9_9RHOB</name>
<feature type="chain" id="PRO_5012714821" description="Lipoprotein" evidence="1">
    <location>
        <begin position="31"/>
        <end position="119"/>
    </location>
</feature>
<dbReference type="EMBL" id="FXZK01000003">
    <property type="protein sequence ID" value="SMY07792.1"/>
    <property type="molecule type" value="Genomic_DNA"/>
</dbReference>
<evidence type="ECO:0000313" key="2">
    <source>
        <dbReference type="EMBL" id="SMY07792.1"/>
    </source>
</evidence>
<evidence type="ECO:0000256" key="1">
    <source>
        <dbReference type="SAM" id="SignalP"/>
    </source>
</evidence>
<reference evidence="2 3" key="1">
    <citation type="submission" date="2017-05" db="EMBL/GenBank/DDBJ databases">
        <authorList>
            <person name="Song R."/>
            <person name="Chenine A.L."/>
            <person name="Ruprecht R.M."/>
        </authorList>
    </citation>
    <scope>NUCLEOTIDE SEQUENCE [LARGE SCALE GENOMIC DNA]</scope>
    <source>
        <strain evidence="2 3">CECT 8899</strain>
    </source>
</reference>